<evidence type="ECO:0000313" key="2">
    <source>
        <dbReference type="EMBL" id="REL27332.1"/>
    </source>
</evidence>
<protein>
    <recommendedName>
        <fullName evidence="4">Transporter</fullName>
    </recommendedName>
</protein>
<evidence type="ECO:0008006" key="4">
    <source>
        <dbReference type="Google" id="ProtNLM"/>
    </source>
</evidence>
<proteinExistence type="predicted"/>
<sequence>MDYPCSSALKFTFPLFTVSALLSFQSQANTPSEMADMSLQQLLSLTIEEAPTLDKRWQLAVLYKQMRLEGYMSGSTELSNDDVLFRPGQVRTNANYPVLPTVIMQEAVVTQLSYRIDQDQRIGLSIPVIRQSTDHESIVPNYAEFTIDSEGLGDIAIDYQAVLYRALAHQLTYSLGFSIPTGSIDQEGDTPRASGDQQLPYTMQLGSGTWDFVGGLGYQYNIDNWRLGADLHLKLRTGKNDRNYRLGNRLAISAWGRYTLNDNAQPFIKLSYHDWGRIDGRDDEITVPGPFPYPANITNPNNYGGKQLNTAAGIEFRIAAHTLSLEYNTPIYQSLNGVQSKEKGNAAVRWQTDF</sequence>
<keyword evidence="1" id="KW-0732">Signal</keyword>
<feature type="chain" id="PRO_5017618987" description="Transporter" evidence="1">
    <location>
        <begin position="29"/>
        <end position="354"/>
    </location>
</feature>
<dbReference type="OrthoDB" id="5450709at2"/>
<organism evidence="2 3">
    <name type="scientific">Thalassotalea euphylliae</name>
    <dbReference type="NCBI Taxonomy" id="1655234"/>
    <lineage>
        <taxon>Bacteria</taxon>
        <taxon>Pseudomonadati</taxon>
        <taxon>Pseudomonadota</taxon>
        <taxon>Gammaproteobacteria</taxon>
        <taxon>Alteromonadales</taxon>
        <taxon>Colwelliaceae</taxon>
        <taxon>Thalassotalea</taxon>
    </lineage>
</organism>
<evidence type="ECO:0000256" key="1">
    <source>
        <dbReference type="SAM" id="SignalP"/>
    </source>
</evidence>
<dbReference type="AlphaFoldDB" id="A0A3E0TTM5"/>
<evidence type="ECO:0000313" key="3">
    <source>
        <dbReference type="Proteomes" id="UP000256478"/>
    </source>
</evidence>
<dbReference type="EMBL" id="QUOU01000001">
    <property type="protein sequence ID" value="REL27332.1"/>
    <property type="molecule type" value="Genomic_DNA"/>
</dbReference>
<gene>
    <name evidence="2" type="ORF">DXX93_12665</name>
</gene>
<name>A0A3E0TTM5_9GAMM</name>
<dbReference type="Proteomes" id="UP000256478">
    <property type="component" value="Unassembled WGS sequence"/>
</dbReference>
<accession>A0A3E0TTM5</accession>
<comment type="caution">
    <text evidence="2">The sequence shown here is derived from an EMBL/GenBank/DDBJ whole genome shotgun (WGS) entry which is preliminary data.</text>
</comment>
<dbReference type="RefSeq" id="WP_116008416.1">
    <property type="nucleotide sequence ID" value="NZ_QUOU01000001.1"/>
</dbReference>
<dbReference type="InterPro" id="IPR025737">
    <property type="entry name" value="FApF"/>
</dbReference>
<reference evidence="2 3" key="1">
    <citation type="submission" date="2018-08" db="EMBL/GenBank/DDBJ databases">
        <title>Thalassotalea euphylliae genome.</title>
        <authorList>
            <person name="Summers S."/>
            <person name="Rice S.A."/>
            <person name="Freckelton M.L."/>
            <person name="Nedved B.T."/>
            <person name="Hadfield M.G."/>
        </authorList>
    </citation>
    <scope>NUCLEOTIDE SEQUENCE [LARGE SCALE GENOMIC DNA]</scope>
    <source>
        <strain evidence="2 3">H1</strain>
    </source>
</reference>
<feature type="signal peptide" evidence="1">
    <location>
        <begin position="1"/>
        <end position="28"/>
    </location>
</feature>
<dbReference type="Pfam" id="PF13557">
    <property type="entry name" value="Phenol_MetA_deg"/>
    <property type="match status" value="1"/>
</dbReference>